<dbReference type="InterPro" id="IPR013154">
    <property type="entry name" value="ADH-like_N"/>
</dbReference>
<accession>A0A2N1IZK4</accession>
<dbReference type="SMART" id="SM00829">
    <property type="entry name" value="PKS_ER"/>
    <property type="match status" value="1"/>
</dbReference>
<dbReference type="PANTHER" id="PTHR43677">
    <property type="entry name" value="SHORT-CHAIN DEHYDROGENASE/REDUCTASE"/>
    <property type="match status" value="1"/>
</dbReference>
<dbReference type="KEGG" id="ahs:AHALO_0042"/>
<evidence type="ECO:0000259" key="1">
    <source>
        <dbReference type="SMART" id="SM00829"/>
    </source>
</evidence>
<dbReference type="InterPro" id="IPR036291">
    <property type="entry name" value="NAD(P)-bd_dom_sf"/>
</dbReference>
<dbReference type="AlphaFoldDB" id="A0A2N1IZK4"/>
<dbReference type="SUPFAM" id="SSF50129">
    <property type="entry name" value="GroES-like"/>
    <property type="match status" value="1"/>
</dbReference>
<dbReference type="Pfam" id="PF08240">
    <property type="entry name" value="ADH_N"/>
    <property type="match status" value="1"/>
</dbReference>
<keyword evidence="3" id="KW-1185">Reference proteome</keyword>
<dbReference type="InterPro" id="IPR011032">
    <property type="entry name" value="GroES-like_sf"/>
</dbReference>
<dbReference type="InterPro" id="IPR014188">
    <property type="entry name" value="Acrylyl-CoA_reductase_AcuI"/>
</dbReference>
<feature type="domain" description="Enoyl reductase (ER)" evidence="1">
    <location>
        <begin position="16"/>
        <end position="322"/>
    </location>
</feature>
<protein>
    <submittedName>
        <fullName evidence="2">Oxidoreductase</fullName>
    </submittedName>
</protein>
<evidence type="ECO:0000313" key="3">
    <source>
        <dbReference type="Proteomes" id="UP000233248"/>
    </source>
</evidence>
<dbReference type="Gene3D" id="3.40.50.720">
    <property type="entry name" value="NAD(P)-binding Rossmann-like Domain"/>
    <property type="match status" value="1"/>
</dbReference>
<reference evidence="2 3" key="1">
    <citation type="submission" date="2017-09" db="EMBL/GenBank/DDBJ databases">
        <title>Genomics of the genus Arcobacter.</title>
        <authorList>
            <person name="Perez-Cataluna A."/>
            <person name="Figueras M.J."/>
            <person name="Salas-Masso N."/>
        </authorList>
    </citation>
    <scope>NUCLEOTIDE SEQUENCE [LARGE SCALE GENOMIC DNA]</scope>
    <source>
        <strain evidence="2 3">DSM 18005</strain>
    </source>
</reference>
<dbReference type="EMBL" id="NXIF01000067">
    <property type="protein sequence ID" value="PKI79727.1"/>
    <property type="molecule type" value="Genomic_DNA"/>
</dbReference>
<dbReference type="Proteomes" id="UP000233248">
    <property type="component" value="Unassembled WGS sequence"/>
</dbReference>
<dbReference type="GO" id="GO:0043957">
    <property type="term" value="F:acryloyl-CoA reductase (NADPH) activity"/>
    <property type="evidence" value="ECO:0007669"/>
    <property type="project" value="TreeGrafter"/>
</dbReference>
<dbReference type="CDD" id="cd05280">
    <property type="entry name" value="MDR_yhdh_yhfp"/>
    <property type="match status" value="1"/>
</dbReference>
<dbReference type="InterPro" id="IPR051397">
    <property type="entry name" value="Zn-ADH-like_protein"/>
</dbReference>
<dbReference type="Gene3D" id="3.90.180.10">
    <property type="entry name" value="Medium-chain alcohol dehydrogenases, catalytic domain"/>
    <property type="match status" value="1"/>
</dbReference>
<evidence type="ECO:0000313" key="2">
    <source>
        <dbReference type="EMBL" id="PKI79727.1"/>
    </source>
</evidence>
<name>A0A2N1IZK4_9BACT</name>
<dbReference type="NCBIfam" id="TIGR02823">
    <property type="entry name" value="oxido_YhdH"/>
    <property type="match status" value="1"/>
</dbReference>
<organism evidence="2 3">
    <name type="scientific">Malaciobacter halophilus</name>
    <dbReference type="NCBI Taxonomy" id="197482"/>
    <lineage>
        <taxon>Bacteria</taxon>
        <taxon>Pseudomonadati</taxon>
        <taxon>Campylobacterota</taxon>
        <taxon>Epsilonproteobacteria</taxon>
        <taxon>Campylobacterales</taxon>
        <taxon>Arcobacteraceae</taxon>
        <taxon>Malaciobacter</taxon>
    </lineage>
</organism>
<proteinExistence type="predicted"/>
<gene>
    <name evidence="2" type="ORF">CP960_12980</name>
</gene>
<comment type="caution">
    <text evidence="2">The sequence shown here is derived from an EMBL/GenBank/DDBJ whole genome shotgun (WGS) entry which is preliminary data.</text>
</comment>
<sequence>MKAFVVEKTEEKKFISSIKDIDIPKIEKDEVLIKASYSSLNFKDALSSIGNPGVTRVFPHVTGIDVSGEVIQSNSKNFKKEDKVVVTGYDLGMNTNGGHQEYVKVPASWVIKIPQGLDEKEIMIYGTAGLTAALSINELQQNSINSGKVLVTGATGGVGSIAVSILNKLGYEVTTITGKRDKIEFLKSLGAKEVILREEFDIDNKKPMLSEVYDAVVDTVGGQYLAHALKQLKHSGVATCCGLTSSHELNTNVFPFILRGVRLIGIDSVEIPLEKKQYIWNKIASEYKVSNINNLVTQISLEDIKATYEKMLNSKVSGRYLVKID</sequence>
<dbReference type="OrthoDB" id="9782155at2"/>
<dbReference type="RefSeq" id="WP_101185906.1">
    <property type="nucleotide sequence ID" value="NZ_CP031218.1"/>
</dbReference>
<dbReference type="PANTHER" id="PTHR43677:SF1">
    <property type="entry name" value="ACRYLYL-COA REDUCTASE ACUI-RELATED"/>
    <property type="match status" value="1"/>
</dbReference>
<dbReference type="InterPro" id="IPR020843">
    <property type="entry name" value="ER"/>
</dbReference>
<dbReference type="Pfam" id="PF00107">
    <property type="entry name" value="ADH_zinc_N"/>
    <property type="match status" value="1"/>
</dbReference>
<dbReference type="InterPro" id="IPR013149">
    <property type="entry name" value="ADH-like_C"/>
</dbReference>
<dbReference type="SUPFAM" id="SSF51735">
    <property type="entry name" value="NAD(P)-binding Rossmann-fold domains"/>
    <property type="match status" value="1"/>
</dbReference>